<feature type="compositionally biased region" description="Basic residues" evidence="12">
    <location>
        <begin position="1303"/>
        <end position="1318"/>
    </location>
</feature>
<keyword evidence="8 11" id="KW-0238">DNA-binding</keyword>
<dbReference type="PANTHER" id="PTHR45685">
    <property type="entry name" value="HELICASE SRCAP-RELATED"/>
    <property type="match status" value="1"/>
</dbReference>
<organism evidence="16 17">
    <name type="scientific">Hydra vulgaris</name>
    <name type="common">Hydra</name>
    <name type="synonym">Hydra attenuata</name>
    <dbReference type="NCBI Taxonomy" id="6087"/>
    <lineage>
        <taxon>Eukaryota</taxon>
        <taxon>Metazoa</taxon>
        <taxon>Cnidaria</taxon>
        <taxon>Hydrozoa</taxon>
        <taxon>Hydroidolina</taxon>
        <taxon>Anthoathecata</taxon>
        <taxon>Aplanulata</taxon>
        <taxon>Hydridae</taxon>
        <taxon>Hydra</taxon>
    </lineage>
</organism>
<keyword evidence="6 11" id="KW-0378">Hydrolase</keyword>
<evidence type="ECO:0000256" key="2">
    <source>
        <dbReference type="ARBA" id="ARBA00007025"/>
    </source>
</evidence>
<evidence type="ECO:0000256" key="12">
    <source>
        <dbReference type="SAM" id="MobiDB-lite"/>
    </source>
</evidence>
<evidence type="ECO:0000256" key="3">
    <source>
        <dbReference type="ARBA" id="ARBA00019805"/>
    </source>
</evidence>
<comment type="domain">
    <text evidence="11">The DBINO region is involved in binding to DNA.</text>
</comment>
<feature type="domain" description="Helicase ATP-binding" evidence="13">
    <location>
        <begin position="469"/>
        <end position="643"/>
    </location>
</feature>
<dbReference type="InterPro" id="IPR050520">
    <property type="entry name" value="INO80/SWR1_helicase"/>
</dbReference>
<dbReference type="InterPro" id="IPR038718">
    <property type="entry name" value="SNF2-like_sf"/>
</dbReference>
<sequence length="1357" mass="157023">MDHKKNDFNNVTIIHPAIISNESFEDAYLPVNLKFLERTLSIDALINYAEKLFKEKLSEFESTSSSDEEREIINTTWKKKTCKLSFTKEEWQNEKKKFYNIKSLGKEREWLREVLLNESSDEEDDNNETISEFELKQMLKLHVKANKVKKKMSSDIHNKYSFYGSSLVIEHDQYIDRFKKNVKTVKKSKLANKKLFNKNRKKVSDIKLLKQKVHHDKEIAYKRKKLWNLIAKKEIPKISKTRSNNHSTILQTLKKVAQACQRELRKEALRSQKISKDAIPRARRMAKEMLLYWRRFDRVEKEHRKKAEKEAMEQRRQDEEMREMKRQQRKLNFLITQTELYAHFMGRKMKGNSQDLSAQNEILKKLEDTSVNNYSYNASSVLINNDIDDYDADSMKEQALLNAQTAVLKQQKKTNSFADAEMKPGMILSSFDGAYSLSEPALDEGKLPQPKIFEGKLKSYQLKGMNWLVSLYEKGINGILADEMGLGKTVQSISFLAYLAEVHNIWGPFLVVAPASTLHNWQQEFEKFLPRFKVLPYWGDPGDRKSLRKFWNHSSYMINSKENAPFHVLITSYQLIVQDVKYFQRIRWQYLVLDEAQAIKSSSSMRWKILLGYNCRNRLLLTGTPIQNTMAELWALLHFIMPTLFDSHDEFNEWFSKDIEGHASEKKPVLDQNQLSRLHMILKPFMLRRIKKDVENELSEKIEIKLMCTLSSRQKQLYQAVKNKIIIEDLLLTANASGESKSNSLLMNLVMQFRKVCNHPELFERKEPLRGLFFTIPPIIMSKFIYRHGLISNCCTEMHNKFSIWNEDYIHTSLDENGTGCYSFIRFIDLSAKECGHLFMSLVSRLSFILTAIHQRQKLSHERTWRNSKNKKPPCNSSSTLKRLTRKDLLICPQSNLYNEDFYFTGYAKCFSTHQDFLITEYKSTRISPQLGLVNEDIKPHILITRLLKHYPVDYPNFLTAYYPKVCSPPVEVYCSDRSASYQYINSFYGTEDLLNILHFGLNSASSVENLSFFYSRPLQGLDAARPINGWSHIKRPDRSTLASDSGKLLVLDKLLTRLKKEDHRVLIYSQMTKMIDILEEFMKFRKHSYMRLDGSSKISDRRDMVSDFQSRDIFAFLLSTRAGGLGINLTAADTVIFYDSDWNPTVDQQAMDRAHRLGQTKQVTVYRLVTKGTVEEKILNRAREKSEIQNIVISGGQFNKEVLKPKEVASLLLDDIELAAKLKQRQLEKKVSEENGKRFGRKRKQVELDFKDVSENSCQFDVDENSISSIELGIDDESADSSRPSSAVPFENSVNLLPPSSKRGRGRGIPRSGRWKPKTGSLAKAAASAAAMAGVAAGSAAAYAAYGYTIQALTKE</sequence>
<keyword evidence="7 11" id="KW-0067">ATP-binding</keyword>
<evidence type="ECO:0000256" key="5">
    <source>
        <dbReference type="ARBA" id="ARBA00022763"/>
    </source>
</evidence>
<keyword evidence="5 11" id="KW-0227">DNA damage</keyword>
<evidence type="ECO:0000259" key="13">
    <source>
        <dbReference type="PROSITE" id="PS51192"/>
    </source>
</evidence>
<evidence type="ECO:0000256" key="7">
    <source>
        <dbReference type="ARBA" id="ARBA00022840"/>
    </source>
</evidence>
<dbReference type="GeneID" id="100211537"/>
<reference evidence="17" key="1">
    <citation type="submission" date="2025-08" db="UniProtKB">
        <authorList>
            <consortium name="RefSeq"/>
        </authorList>
    </citation>
    <scope>IDENTIFICATION</scope>
</reference>
<comment type="subcellular location">
    <subcellularLocation>
        <location evidence="1 11">Nucleus</location>
    </subcellularLocation>
</comment>
<accession>A0ABM4CJ43</accession>
<dbReference type="PROSITE" id="PS51413">
    <property type="entry name" value="DBINO"/>
    <property type="match status" value="1"/>
</dbReference>
<evidence type="ECO:0000256" key="11">
    <source>
        <dbReference type="RuleBase" id="RU368001"/>
    </source>
</evidence>
<evidence type="ECO:0000259" key="14">
    <source>
        <dbReference type="PROSITE" id="PS51194"/>
    </source>
</evidence>
<evidence type="ECO:0000256" key="10">
    <source>
        <dbReference type="ARBA" id="ARBA00023242"/>
    </source>
</evidence>
<evidence type="ECO:0000313" key="17">
    <source>
        <dbReference type="RefSeq" id="XP_065661770.1"/>
    </source>
</evidence>
<dbReference type="Proteomes" id="UP001652625">
    <property type="component" value="Chromosome 09"/>
</dbReference>
<proteinExistence type="inferred from homology"/>
<dbReference type="InterPro" id="IPR001650">
    <property type="entry name" value="Helicase_C-like"/>
</dbReference>
<comment type="similarity">
    <text evidence="2 11">Belongs to the SNF2/RAD54 helicase family.</text>
</comment>
<gene>
    <name evidence="17" type="primary">LOC100211537</name>
</gene>
<comment type="function">
    <text evidence="11">ATPase component of the INO80 complex which remodels chromatin by shifting nucleosomes and is involved in DNA repair.</text>
</comment>
<feature type="domain" description="Helicase C-terminal" evidence="14">
    <location>
        <begin position="1051"/>
        <end position="1207"/>
    </location>
</feature>
<comment type="subunit">
    <text evidence="11">Component of the INO80 chromatin-remodeling complex.</text>
</comment>
<dbReference type="PROSITE" id="PS51192">
    <property type="entry name" value="HELICASE_ATP_BIND_1"/>
    <property type="match status" value="1"/>
</dbReference>
<dbReference type="InterPro" id="IPR027417">
    <property type="entry name" value="P-loop_NTPase"/>
</dbReference>
<keyword evidence="9 11" id="KW-0234">DNA repair</keyword>
<dbReference type="SMART" id="SM00487">
    <property type="entry name" value="DEXDc"/>
    <property type="match status" value="1"/>
</dbReference>
<dbReference type="Pfam" id="PF00176">
    <property type="entry name" value="SNF2-rel_dom"/>
    <property type="match status" value="1"/>
</dbReference>
<dbReference type="InterPro" id="IPR049730">
    <property type="entry name" value="SNF2/RAD54-like_C"/>
</dbReference>
<dbReference type="InterPro" id="IPR000330">
    <property type="entry name" value="SNF2_N"/>
</dbReference>
<dbReference type="InterPro" id="IPR020838">
    <property type="entry name" value="DBINO"/>
</dbReference>
<evidence type="ECO:0000256" key="6">
    <source>
        <dbReference type="ARBA" id="ARBA00022801"/>
    </source>
</evidence>
<dbReference type="Gene3D" id="3.40.50.300">
    <property type="entry name" value="P-loop containing nucleotide triphosphate hydrolases"/>
    <property type="match status" value="1"/>
</dbReference>
<name>A0ABM4CJ43_HYDVU</name>
<dbReference type="InterPro" id="IPR014001">
    <property type="entry name" value="Helicase_ATP-bd"/>
</dbReference>
<dbReference type="RefSeq" id="XP_065661770.1">
    <property type="nucleotide sequence ID" value="XM_065805698.1"/>
</dbReference>
<feature type="region of interest" description="Disordered" evidence="12">
    <location>
        <begin position="1277"/>
        <end position="1321"/>
    </location>
</feature>
<evidence type="ECO:0000256" key="9">
    <source>
        <dbReference type="ARBA" id="ARBA00023204"/>
    </source>
</evidence>
<evidence type="ECO:0000259" key="15">
    <source>
        <dbReference type="PROSITE" id="PS51413"/>
    </source>
</evidence>
<dbReference type="PANTHER" id="PTHR45685:SF2">
    <property type="entry name" value="CHROMATIN-REMODELING ATPASE INO80"/>
    <property type="match status" value="1"/>
</dbReference>
<dbReference type="EC" id="3.6.4.-" evidence="11"/>
<comment type="catalytic activity">
    <reaction evidence="11">
        <text>ATP + H2O = ADP + phosphate + H(+)</text>
        <dbReference type="Rhea" id="RHEA:13065"/>
        <dbReference type="ChEBI" id="CHEBI:15377"/>
        <dbReference type="ChEBI" id="CHEBI:15378"/>
        <dbReference type="ChEBI" id="CHEBI:30616"/>
        <dbReference type="ChEBI" id="CHEBI:43474"/>
        <dbReference type="ChEBI" id="CHEBI:456216"/>
    </reaction>
</comment>
<evidence type="ECO:0000256" key="8">
    <source>
        <dbReference type="ARBA" id="ARBA00023125"/>
    </source>
</evidence>
<evidence type="ECO:0000256" key="4">
    <source>
        <dbReference type="ARBA" id="ARBA00022741"/>
    </source>
</evidence>
<evidence type="ECO:0000313" key="16">
    <source>
        <dbReference type="Proteomes" id="UP001652625"/>
    </source>
</evidence>
<dbReference type="SUPFAM" id="SSF52540">
    <property type="entry name" value="P-loop containing nucleoside triphosphate hydrolases"/>
    <property type="match status" value="2"/>
</dbReference>
<dbReference type="Pfam" id="PF13892">
    <property type="entry name" value="DBINO"/>
    <property type="match status" value="1"/>
</dbReference>
<dbReference type="Pfam" id="PF00271">
    <property type="entry name" value="Helicase_C"/>
    <property type="match status" value="1"/>
</dbReference>
<keyword evidence="16" id="KW-1185">Reference proteome</keyword>
<evidence type="ECO:0000256" key="1">
    <source>
        <dbReference type="ARBA" id="ARBA00004123"/>
    </source>
</evidence>
<dbReference type="SMART" id="SM00490">
    <property type="entry name" value="HELICc"/>
    <property type="match status" value="1"/>
</dbReference>
<keyword evidence="10" id="KW-0539">Nucleus</keyword>
<keyword evidence="4" id="KW-0547">Nucleotide-binding</keyword>
<dbReference type="PROSITE" id="PS51194">
    <property type="entry name" value="HELICASE_CTER"/>
    <property type="match status" value="1"/>
</dbReference>
<dbReference type="CDD" id="cd18793">
    <property type="entry name" value="SF2_C_SNF"/>
    <property type="match status" value="1"/>
</dbReference>
<dbReference type="Gene3D" id="3.40.50.10810">
    <property type="entry name" value="Tandem AAA-ATPase domain"/>
    <property type="match status" value="1"/>
</dbReference>
<protein>
    <recommendedName>
        <fullName evidence="3 11">Chromatin-remodeling ATPase INO80</fullName>
        <ecNumber evidence="11">3.6.4.-</ecNumber>
    </recommendedName>
</protein>
<feature type="domain" description="DBINO" evidence="15">
    <location>
        <begin position="226"/>
        <end position="351"/>
    </location>
</feature>